<dbReference type="EMBL" id="JBHLWI010000025">
    <property type="protein sequence ID" value="MFC0262785.1"/>
    <property type="molecule type" value="Genomic_DNA"/>
</dbReference>
<dbReference type="RefSeq" id="WP_382387238.1">
    <property type="nucleotide sequence ID" value="NZ_JBHLWI010000025.1"/>
</dbReference>
<evidence type="ECO:0000313" key="3">
    <source>
        <dbReference type="Proteomes" id="UP001589797"/>
    </source>
</evidence>
<feature type="transmembrane region" description="Helical" evidence="1">
    <location>
        <begin position="420"/>
        <end position="440"/>
    </location>
</feature>
<protein>
    <recommendedName>
        <fullName evidence="4">Leucine rich repeat-containing protein</fullName>
    </recommendedName>
</protein>
<accession>A0ABV6FU11</accession>
<gene>
    <name evidence="2" type="ORF">ACFFIP_08835</name>
</gene>
<organism evidence="2 3">
    <name type="scientific">Fontibacter flavus</name>
    <dbReference type="NCBI Taxonomy" id="654838"/>
    <lineage>
        <taxon>Bacteria</taxon>
        <taxon>Pseudomonadati</taxon>
        <taxon>Bacteroidota</taxon>
        <taxon>Cytophagia</taxon>
        <taxon>Cytophagales</taxon>
        <taxon>Cyclobacteriaceae</taxon>
        <taxon>Fontibacter</taxon>
    </lineage>
</organism>
<sequence>MEEQFSFRLLTFYGATFHPYSVMDFHEQFTNEDSAEFLTAPVRNGDLVYFELDKTNKFYTLSIDPDWKDTLVFDGDENTLLINGELSAITIDSVGPSLLFLHQLSLKESKTLKSIEFEIEIPDSVKPYLRKIAEFNPHIDISFTGYEDSIPVNNQDLLWISQYFSPKMLSINNPLDSLTLMSLGRFKILESLMISIPDSIGDLPLPHLEKLKKLILIEWNETDQYPLLKSSFFKENLQLKSFTYIGDLEDLESLPPWYDLKELEELNIMFLDDAWMDYPLAYSHPNLKALTVVGQLENATDISNLKQLKRLSLRSQESYIKNNLPIFADSLKDLEFLDINVADTLFDYSILSKFNNLKYLIIGESDYSSPIDSGMFQLKGLRYLSLHEDFFSDSLGIVKLKSELPNTIIVPNSGACIGSVWLLLIIPVTIVWFLLLRAYYSKRGYGT</sequence>
<evidence type="ECO:0000256" key="1">
    <source>
        <dbReference type="SAM" id="Phobius"/>
    </source>
</evidence>
<keyword evidence="1" id="KW-0812">Transmembrane</keyword>
<dbReference type="InterPro" id="IPR032675">
    <property type="entry name" value="LRR_dom_sf"/>
</dbReference>
<dbReference type="Proteomes" id="UP001589797">
    <property type="component" value="Unassembled WGS sequence"/>
</dbReference>
<evidence type="ECO:0000313" key="2">
    <source>
        <dbReference type="EMBL" id="MFC0262785.1"/>
    </source>
</evidence>
<keyword evidence="3" id="KW-1185">Reference proteome</keyword>
<reference evidence="2 3" key="1">
    <citation type="submission" date="2024-09" db="EMBL/GenBank/DDBJ databases">
        <authorList>
            <person name="Sun Q."/>
            <person name="Mori K."/>
        </authorList>
    </citation>
    <scope>NUCLEOTIDE SEQUENCE [LARGE SCALE GENOMIC DNA]</scope>
    <source>
        <strain evidence="2 3">CCM 7650</strain>
    </source>
</reference>
<dbReference type="Gene3D" id="3.80.10.10">
    <property type="entry name" value="Ribonuclease Inhibitor"/>
    <property type="match status" value="1"/>
</dbReference>
<keyword evidence="1" id="KW-0472">Membrane</keyword>
<name>A0ABV6FU11_9BACT</name>
<dbReference type="SUPFAM" id="SSF52058">
    <property type="entry name" value="L domain-like"/>
    <property type="match status" value="1"/>
</dbReference>
<comment type="caution">
    <text evidence="2">The sequence shown here is derived from an EMBL/GenBank/DDBJ whole genome shotgun (WGS) entry which is preliminary data.</text>
</comment>
<keyword evidence="1" id="KW-1133">Transmembrane helix</keyword>
<proteinExistence type="predicted"/>
<evidence type="ECO:0008006" key="4">
    <source>
        <dbReference type="Google" id="ProtNLM"/>
    </source>
</evidence>